<evidence type="ECO:0000313" key="2">
    <source>
        <dbReference type="EMBL" id="MBB3046042.1"/>
    </source>
</evidence>
<evidence type="ECO:0000256" key="1">
    <source>
        <dbReference type="SAM" id="SignalP"/>
    </source>
</evidence>
<dbReference type="Proteomes" id="UP000537130">
    <property type="component" value="Unassembled WGS sequence"/>
</dbReference>
<feature type="signal peptide" evidence="1">
    <location>
        <begin position="1"/>
        <end position="26"/>
    </location>
</feature>
<feature type="chain" id="PRO_5031381076" description="DUF3604 domain-containing protein" evidence="1">
    <location>
        <begin position="27"/>
        <end position="665"/>
    </location>
</feature>
<name>A0A7W4W252_9GAMM</name>
<evidence type="ECO:0008006" key="4">
    <source>
        <dbReference type="Google" id="ProtNLM"/>
    </source>
</evidence>
<dbReference type="Pfam" id="PF12228">
    <property type="entry name" value="DUF3604"/>
    <property type="match status" value="1"/>
</dbReference>
<dbReference type="EMBL" id="JACHWY010000001">
    <property type="protein sequence ID" value="MBB3046042.1"/>
    <property type="molecule type" value="Genomic_DNA"/>
</dbReference>
<sequence>MISAKTIIRHAVLTTSLVLTSLWVNAKSPCDDYSEDRRPLFGDLHVHTSYSFDSYISSQRNDPWVAYQFGKGEAITLPDADGRQEVTAQLRRPLDFMAVTDHAEFLGPINICTQDAGKLGYWFPACIATRSSNFILQLLAADYWVSLGVAGTSNEKERSFACTLSDCDEAAKSAWQDIQQATADHYEECRFTTFVGYEYTDAPDFKNLHRNVIFRNDKVTDLPISAYDTGSYNFPKLWTLLREQCLEGKPDCDVMSIPHNPNLSGGLMFPDPKTPQEAADRLLFEPVIELVQHKGASECRFDRLAGRGIATEDEACDFEQIKNDSLAMLGSVAGEVRTLDAAPVEIESFGRRNMIRNVLKDGTLLEQKSGLNPFKMGFIGSTDTHSAMPGAAEENNYPGHLGRRDAGYRNIQDHFFSNAGGLAVVWAKENTRDAVFDAIRRKETYATSGTRPTLRFFGGSSLNAALCDDPDMIQKAYDNATPMGGDLTVTANETPHFLVAASKDPGTPNFPGNDLQRAQIIKGWTDDSGKTHERIYNVAGSDTGASVNPESCKPEGTGYATLCAVWKDPDFDPAHNAFYYVRVLETPSCRWSTLQCKAAGVDPFSEDCAAQATVATQAALDDGAWGDDVYGKCCLNPEEEPFYSPVIQERAWSSPIWYSASHKKP</sequence>
<dbReference type="Gene3D" id="3.20.20.140">
    <property type="entry name" value="Metal-dependent hydrolases"/>
    <property type="match status" value="1"/>
</dbReference>
<keyword evidence="1" id="KW-0732">Signal</keyword>
<accession>A0A7W4W252</accession>
<evidence type="ECO:0000313" key="3">
    <source>
        <dbReference type="Proteomes" id="UP000537130"/>
    </source>
</evidence>
<keyword evidence="3" id="KW-1185">Reference proteome</keyword>
<dbReference type="InterPro" id="IPR022028">
    <property type="entry name" value="DUF3604"/>
</dbReference>
<reference evidence="2 3" key="1">
    <citation type="submission" date="2020-08" db="EMBL/GenBank/DDBJ databases">
        <title>Genomic Encyclopedia of Type Strains, Phase III (KMG-III): the genomes of soil and plant-associated and newly described type strains.</title>
        <authorList>
            <person name="Whitman W."/>
        </authorList>
    </citation>
    <scope>NUCLEOTIDE SEQUENCE [LARGE SCALE GENOMIC DNA]</scope>
    <source>
        <strain evidence="2 3">CECT 8654</strain>
    </source>
</reference>
<protein>
    <recommendedName>
        <fullName evidence="4">DUF3604 domain-containing protein</fullName>
    </recommendedName>
</protein>
<organism evidence="2 3">
    <name type="scientific">Litorivivens lipolytica</name>
    <dbReference type="NCBI Taxonomy" id="1524264"/>
    <lineage>
        <taxon>Bacteria</taxon>
        <taxon>Pseudomonadati</taxon>
        <taxon>Pseudomonadota</taxon>
        <taxon>Gammaproteobacteria</taxon>
        <taxon>Litorivivens</taxon>
    </lineage>
</organism>
<gene>
    <name evidence="2" type="ORF">FHR99_000278</name>
</gene>
<dbReference type="RefSeq" id="WP_183408752.1">
    <property type="nucleotide sequence ID" value="NZ_JACHWY010000001.1"/>
</dbReference>
<comment type="caution">
    <text evidence="2">The sequence shown here is derived from an EMBL/GenBank/DDBJ whole genome shotgun (WGS) entry which is preliminary data.</text>
</comment>
<dbReference type="AlphaFoldDB" id="A0A7W4W252"/>
<proteinExistence type="predicted"/>